<dbReference type="PANTHER" id="PTHR43133">
    <property type="entry name" value="RNA POLYMERASE ECF-TYPE SIGMA FACTO"/>
    <property type="match status" value="1"/>
</dbReference>
<dbReference type="InterPro" id="IPR016032">
    <property type="entry name" value="Sig_transdc_resp-reg_C-effctor"/>
</dbReference>
<dbReference type="GO" id="GO:0006352">
    <property type="term" value="P:DNA-templated transcription initiation"/>
    <property type="evidence" value="ECO:0007669"/>
    <property type="project" value="InterPro"/>
</dbReference>
<evidence type="ECO:0000313" key="9">
    <source>
        <dbReference type="Proteomes" id="UP000034536"/>
    </source>
</evidence>
<proteinExistence type="inferred from homology"/>
<sequence length="143" mass="17451">MIVKKYTDKIYFYIRKKTPTHEDAEDLTQISLIKFYKSLKNFDTKRKILPYLYQIAKNELKMFYRSRKQHLPLREEYFIEDKKEAEKNDYLLETIPSKEKKIMEMLSMGYTYQEVADKIKKPLNTVKSIIRRVKIKIKRNNNI</sequence>
<evidence type="ECO:0000256" key="5">
    <source>
        <dbReference type="ARBA" id="ARBA00023163"/>
    </source>
</evidence>
<dbReference type="InterPro" id="IPR013325">
    <property type="entry name" value="RNA_pol_sigma_r2"/>
</dbReference>
<dbReference type="EMBL" id="LBQX01000028">
    <property type="protein sequence ID" value="KKP86250.1"/>
    <property type="molecule type" value="Genomic_DNA"/>
</dbReference>
<evidence type="ECO:0000256" key="1">
    <source>
        <dbReference type="ARBA" id="ARBA00007788"/>
    </source>
</evidence>
<protein>
    <recommendedName>
        <fullName evidence="2">RNA polymerase sigma factor SigS</fullName>
    </recommendedName>
</protein>
<dbReference type="GO" id="GO:0003677">
    <property type="term" value="F:DNA binding"/>
    <property type="evidence" value="ECO:0007669"/>
    <property type="project" value="InterPro"/>
</dbReference>
<dbReference type="AlphaFoldDB" id="A0A0G0FFL3"/>
<accession>A0A0G0FFL3</accession>
<dbReference type="Gene3D" id="1.10.10.10">
    <property type="entry name" value="Winged helix-like DNA-binding domain superfamily/Winged helix DNA-binding domain"/>
    <property type="match status" value="1"/>
</dbReference>
<comment type="similarity">
    <text evidence="1">Belongs to the sigma-70 factor family.</text>
</comment>
<comment type="function">
    <text evidence="6">Sigma factors are initiation factors that promote the attachment of RNA polymerase to specific initiation sites and are then released. Sigma-S contributes to the protection against external stress, thus playing a role in cellular fitness and survival.</text>
</comment>
<keyword evidence="4" id="KW-0731">Sigma factor</keyword>
<reference evidence="8 9" key="1">
    <citation type="journal article" date="2015" name="Nature">
        <title>rRNA introns, odd ribosomes, and small enigmatic genomes across a large radiation of phyla.</title>
        <authorList>
            <person name="Brown C.T."/>
            <person name="Hug L.A."/>
            <person name="Thomas B.C."/>
            <person name="Sharon I."/>
            <person name="Castelle C.J."/>
            <person name="Singh A."/>
            <person name="Wilkins M.J."/>
            <person name="Williams K.H."/>
            <person name="Banfield J.F."/>
        </authorList>
    </citation>
    <scope>NUCLEOTIDE SEQUENCE [LARGE SCALE GENOMIC DNA]</scope>
</reference>
<evidence type="ECO:0000256" key="6">
    <source>
        <dbReference type="ARBA" id="ARBA00024701"/>
    </source>
</evidence>
<organism evidence="8 9">
    <name type="scientific">Candidatus Roizmanbacteria bacterium GW2011_GWA2_35_8</name>
    <dbReference type="NCBI Taxonomy" id="1618479"/>
    <lineage>
        <taxon>Bacteria</taxon>
        <taxon>Candidatus Roizmaniibacteriota</taxon>
    </lineage>
</organism>
<gene>
    <name evidence="8" type="ORF">UR89_C0028G0007</name>
</gene>
<dbReference type="Gene3D" id="1.10.1740.10">
    <property type="match status" value="1"/>
</dbReference>
<evidence type="ECO:0000256" key="3">
    <source>
        <dbReference type="ARBA" id="ARBA00023015"/>
    </source>
</evidence>
<dbReference type="PANTHER" id="PTHR43133:SF51">
    <property type="entry name" value="RNA POLYMERASE SIGMA FACTOR"/>
    <property type="match status" value="1"/>
</dbReference>
<dbReference type="InterPro" id="IPR036388">
    <property type="entry name" value="WH-like_DNA-bd_sf"/>
</dbReference>
<evidence type="ECO:0000256" key="2">
    <source>
        <dbReference type="ARBA" id="ARBA00021245"/>
    </source>
</evidence>
<dbReference type="InterPro" id="IPR007627">
    <property type="entry name" value="RNA_pol_sigma70_r2"/>
</dbReference>
<dbReference type="NCBIfam" id="TIGR02937">
    <property type="entry name" value="sigma70-ECF"/>
    <property type="match status" value="1"/>
</dbReference>
<dbReference type="SUPFAM" id="SSF46894">
    <property type="entry name" value="C-terminal effector domain of the bipartite response regulators"/>
    <property type="match status" value="1"/>
</dbReference>
<evidence type="ECO:0000313" key="8">
    <source>
        <dbReference type="EMBL" id="KKP86250.1"/>
    </source>
</evidence>
<dbReference type="InterPro" id="IPR014284">
    <property type="entry name" value="RNA_pol_sigma-70_dom"/>
</dbReference>
<dbReference type="SUPFAM" id="SSF88946">
    <property type="entry name" value="Sigma2 domain of RNA polymerase sigma factors"/>
    <property type="match status" value="1"/>
</dbReference>
<feature type="domain" description="RNA polymerase sigma-70 region 2" evidence="7">
    <location>
        <begin position="3"/>
        <end position="68"/>
    </location>
</feature>
<keyword evidence="5" id="KW-0804">Transcription</keyword>
<keyword evidence="3" id="KW-0805">Transcription regulation</keyword>
<dbReference type="Pfam" id="PF04542">
    <property type="entry name" value="Sigma70_r2"/>
    <property type="match status" value="1"/>
</dbReference>
<dbReference type="Proteomes" id="UP000034536">
    <property type="component" value="Unassembled WGS sequence"/>
</dbReference>
<name>A0A0G0FFL3_9BACT</name>
<evidence type="ECO:0000259" key="7">
    <source>
        <dbReference type="Pfam" id="PF04542"/>
    </source>
</evidence>
<evidence type="ECO:0000256" key="4">
    <source>
        <dbReference type="ARBA" id="ARBA00023082"/>
    </source>
</evidence>
<dbReference type="InterPro" id="IPR039425">
    <property type="entry name" value="RNA_pol_sigma-70-like"/>
</dbReference>
<dbReference type="GO" id="GO:0016987">
    <property type="term" value="F:sigma factor activity"/>
    <property type="evidence" value="ECO:0007669"/>
    <property type="project" value="UniProtKB-KW"/>
</dbReference>
<comment type="caution">
    <text evidence="8">The sequence shown here is derived from an EMBL/GenBank/DDBJ whole genome shotgun (WGS) entry which is preliminary data.</text>
</comment>